<dbReference type="Pfam" id="PF04471">
    <property type="entry name" value="Mrr_cat"/>
    <property type="match status" value="1"/>
</dbReference>
<organism evidence="2 3">
    <name type="scientific">Acaulospora morrowiae</name>
    <dbReference type="NCBI Taxonomy" id="94023"/>
    <lineage>
        <taxon>Eukaryota</taxon>
        <taxon>Fungi</taxon>
        <taxon>Fungi incertae sedis</taxon>
        <taxon>Mucoromycota</taxon>
        <taxon>Glomeromycotina</taxon>
        <taxon>Glomeromycetes</taxon>
        <taxon>Diversisporales</taxon>
        <taxon>Acaulosporaceae</taxon>
        <taxon>Acaulospora</taxon>
    </lineage>
</organism>
<gene>
    <name evidence="2" type="ORF">AMORRO_LOCUS10138</name>
</gene>
<dbReference type="GO" id="GO:0006302">
    <property type="term" value="P:double-strand break repair"/>
    <property type="evidence" value="ECO:0007669"/>
    <property type="project" value="UniProtKB-ARBA"/>
</dbReference>
<dbReference type="PANTHER" id="PTHR30015:SF7">
    <property type="entry name" value="TYPE IV METHYL-DIRECTED RESTRICTION ENZYME ECOKMRR"/>
    <property type="match status" value="1"/>
</dbReference>
<feature type="non-terminal residue" evidence="2">
    <location>
        <position position="378"/>
    </location>
</feature>
<dbReference type="GO" id="GO:0003677">
    <property type="term" value="F:DNA binding"/>
    <property type="evidence" value="ECO:0007669"/>
    <property type="project" value="InterPro"/>
</dbReference>
<keyword evidence="3" id="KW-1185">Reference proteome</keyword>
<dbReference type="SUPFAM" id="SSF52980">
    <property type="entry name" value="Restriction endonuclease-like"/>
    <property type="match status" value="1"/>
</dbReference>
<feature type="domain" description="Restriction endonuclease type IV Mrr" evidence="1">
    <location>
        <begin position="178"/>
        <end position="279"/>
    </location>
</feature>
<dbReference type="Proteomes" id="UP000789342">
    <property type="component" value="Unassembled WGS sequence"/>
</dbReference>
<dbReference type="InterPro" id="IPR011856">
    <property type="entry name" value="tRNA_endonuc-like_dom_sf"/>
</dbReference>
<dbReference type="InterPro" id="IPR052906">
    <property type="entry name" value="Type_IV_Methyl-Rstrct_Enzyme"/>
</dbReference>
<dbReference type="PANTHER" id="PTHR30015">
    <property type="entry name" value="MRR RESTRICTION SYSTEM PROTEIN"/>
    <property type="match status" value="1"/>
</dbReference>
<evidence type="ECO:0000313" key="3">
    <source>
        <dbReference type="Proteomes" id="UP000789342"/>
    </source>
</evidence>
<dbReference type="InterPro" id="IPR011335">
    <property type="entry name" value="Restrct_endonuc-II-like"/>
</dbReference>
<evidence type="ECO:0000313" key="2">
    <source>
        <dbReference type="EMBL" id="CAG8654805.1"/>
    </source>
</evidence>
<dbReference type="EMBL" id="CAJVPV010010764">
    <property type="protein sequence ID" value="CAG8654805.1"/>
    <property type="molecule type" value="Genomic_DNA"/>
</dbReference>
<dbReference type="OrthoDB" id="10673400at2759"/>
<dbReference type="InterPro" id="IPR007560">
    <property type="entry name" value="Restrct_endonuc_IV_Mrr"/>
</dbReference>
<accession>A0A9N9E086</accession>
<dbReference type="Gene3D" id="3.40.1350.10">
    <property type="match status" value="1"/>
</dbReference>
<dbReference type="AlphaFoldDB" id="A0A9N9E086"/>
<name>A0A9N9E086_9GLOM</name>
<comment type="caution">
    <text evidence="2">The sequence shown here is derived from an EMBL/GenBank/DDBJ whole genome shotgun (WGS) entry which is preliminary data.</text>
</comment>
<evidence type="ECO:0000259" key="1">
    <source>
        <dbReference type="Pfam" id="PF04471"/>
    </source>
</evidence>
<reference evidence="2" key="1">
    <citation type="submission" date="2021-06" db="EMBL/GenBank/DDBJ databases">
        <authorList>
            <person name="Kallberg Y."/>
            <person name="Tangrot J."/>
            <person name="Rosling A."/>
        </authorList>
    </citation>
    <scope>NUCLEOTIDE SEQUENCE</scope>
    <source>
        <strain evidence="2">CL551</strain>
    </source>
</reference>
<protein>
    <submittedName>
        <fullName evidence="2">10574_t:CDS:1</fullName>
    </submittedName>
</protein>
<dbReference type="GO" id="GO:0009307">
    <property type="term" value="P:DNA restriction-modification system"/>
    <property type="evidence" value="ECO:0007669"/>
    <property type="project" value="InterPro"/>
</dbReference>
<sequence>MSERKCYALYLFFTSGRDVILRSYEEYYQYDFDLPLIRMWDTVYGYPYIYEDDKDAVVRLTKDQFDIELNLQEIEHLFDDVMNNKFYICNTRKFNADGIRYQRITSQNHLEFEDNVDFYVHSALGGEIFKRLNKREMEKHNRKLRRMGIDRSLILDDKNRCFKHQDEVHPSGPFHRSRKEFENKIYSILNKDSRFKVNLTRSVQGDGGVDLILFYQDMVVFIQCKNLASKVGVNHVKEFITTLETNKNDKKLGLLISTNGFTKPCYDYELENHDLILLAENDNISRCIISHYQRYNLYDKKKDPRSNMNIVKLDVNMEDTNLRMSDFNELNDYSSKMMNNLQKIEDDIKVLRSSRERSNAMLCAYLLIANSNYSGIEQ</sequence>
<proteinExistence type="predicted"/>
<dbReference type="GO" id="GO:0015666">
    <property type="term" value="F:restriction endodeoxyribonuclease activity"/>
    <property type="evidence" value="ECO:0007669"/>
    <property type="project" value="TreeGrafter"/>
</dbReference>